<dbReference type="SUPFAM" id="SSF54523">
    <property type="entry name" value="Pili subunits"/>
    <property type="match status" value="1"/>
</dbReference>
<dbReference type="Proteomes" id="UP000317550">
    <property type="component" value="Chromosome"/>
</dbReference>
<dbReference type="NCBIfam" id="TIGR02532">
    <property type="entry name" value="IV_pilin_GFxxxE"/>
    <property type="match status" value="1"/>
</dbReference>
<gene>
    <name evidence="2" type="ORF">FNU76_08510</name>
</gene>
<reference evidence="3" key="1">
    <citation type="submission" date="2019-07" db="EMBL/GenBank/DDBJ databases">
        <title>Chitinimonas sp. nov., isolated from Ny-Alesund, arctica soil.</title>
        <authorList>
            <person name="Xu Q."/>
            <person name="Peng F."/>
        </authorList>
    </citation>
    <scope>NUCLEOTIDE SEQUENCE [LARGE SCALE GENOMIC DNA]</scope>
    <source>
        <strain evidence="3">R3-44</strain>
    </source>
</reference>
<keyword evidence="3" id="KW-1185">Reference proteome</keyword>
<protein>
    <submittedName>
        <fullName evidence="2">Prepilin-type N-terminal cleavage/methylation domain-containing protein</fullName>
    </submittedName>
</protein>
<evidence type="ECO:0000313" key="3">
    <source>
        <dbReference type="Proteomes" id="UP000317550"/>
    </source>
</evidence>
<keyword evidence="1" id="KW-0812">Transmembrane</keyword>
<dbReference type="RefSeq" id="WP_144277795.1">
    <property type="nucleotide sequence ID" value="NZ_CP041730.1"/>
</dbReference>
<dbReference type="InterPro" id="IPR045584">
    <property type="entry name" value="Pilin-like"/>
</dbReference>
<dbReference type="AlphaFoldDB" id="A0A516SE34"/>
<feature type="transmembrane region" description="Helical" evidence="1">
    <location>
        <begin position="12"/>
        <end position="31"/>
    </location>
</feature>
<dbReference type="EMBL" id="CP041730">
    <property type="protein sequence ID" value="QDQ26401.1"/>
    <property type="molecule type" value="Genomic_DNA"/>
</dbReference>
<dbReference type="KEGG" id="cari:FNU76_08510"/>
<sequence length="220" mass="22696">MRTRNSRQKGFTLIEIAIVLVIIGLLLGGVLKGQELITGAKVKALASDLKNMMVYINAYQDRFRSIPGDDLTAATHLTGATNATTPGAAANRGNGLITGNWDPTVAAQTDESYLFWQHVRLANLATGNSTVGAADYPPVNALGGRMGITSTTPVTGQTGTFFACANNITGDMANRVDILVDGAAQGAQGSLRVRANTAAAAAAAVAAPVATTLYTICLST</sequence>
<dbReference type="Pfam" id="PF07963">
    <property type="entry name" value="N_methyl"/>
    <property type="match status" value="1"/>
</dbReference>
<keyword evidence="1" id="KW-0472">Membrane</keyword>
<evidence type="ECO:0000313" key="2">
    <source>
        <dbReference type="EMBL" id="QDQ26401.1"/>
    </source>
</evidence>
<dbReference type="Gene3D" id="3.30.700.10">
    <property type="entry name" value="Glycoprotein, Type 4 Pilin"/>
    <property type="match status" value="1"/>
</dbReference>
<accession>A0A516SE34</accession>
<proteinExistence type="predicted"/>
<dbReference type="PROSITE" id="PS00409">
    <property type="entry name" value="PROKAR_NTER_METHYL"/>
    <property type="match status" value="1"/>
</dbReference>
<name>A0A516SE34_9NEIS</name>
<organism evidence="2 3">
    <name type="scientific">Chitinimonas arctica</name>
    <dbReference type="NCBI Taxonomy" id="2594795"/>
    <lineage>
        <taxon>Bacteria</taxon>
        <taxon>Pseudomonadati</taxon>
        <taxon>Pseudomonadota</taxon>
        <taxon>Betaproteobacteria</taxon>
        <taxon>Neisseriales</taxon>
        <taxon>Chitinibacteraceae</taxon>
        <taxon>Chitinimonas</taxon>
    </lineage>
</organism>
<dbReference type="OrthoDB" id="9795524at2"/>
<keyword evidence="1" id="KW-1133">Transmembrane helix</keyword>
<dbReference type="InterPro" id="IPR012902">
    <property type="entry name" value="N_methyl_site"/>
</dbReference>
<evidence type="ECO:0000256" key="1">
    <source>
        <dbReference type="SAM" id="Phobius"/>
    </source>
</evidence>